<keyword evidence="3 6" id="KW-0812">Transmembrane</keyword>
<comment type="subcellular location">
    <subcellularLocation>
        <location evidence="1">Cell membrane</location>
        <topology evidence="1">Multi-pass membrane protein</topology>
    </subcellularLocation>
</comment>
<feature type="transmembrane region" description="Helical" evidence="6">
    <location>
        <begin position="109"/>
        <end position="126"/>
    </location>
</feature>
<evidence type="ECO:0000256" key="4">
    <source>
        <dbReference type="ARBA" id="ARBA00022989"/>
    </source>
</evidence>
<protein>
    <submittedName>
        <fullName evidence="7">APC family permease</fullName>
    </submittedName>
</protein>
<feature type="transmembrane region" description="Helical" evidence="6">
    <location>
        <begin position="83"/>
        <end position="102"/>
    </location>
</feature>
<dbReference type="InterPro" id="IPR002293">
    <property type="entry name" value="AA/rel_permease1"/>
</dbReference>
<dbReference type="GO" id="GO:0005886">
    <property type="term" value="C:plasma membrane"/>
    <property type="evidence" value="ECO:0007669"/>
    <property type="project" value="UniProtKB-SubCell"/>
</dbReference>
<evidence type="ECO:0000256" key="5">
    <source>
        <dbReference type="ARBA" id="ARBA00023136"/>
    </source>
</evidence>
<feature type="transmembrane region" description="Helical" evidence="6">
    <location>
        <begin position="343"/>
        <end position="365"/>
    </location>
</feature>
<feature type="transmembrane region" description="Helical" evidence="6">
    <location>
        <begin position="288"/>
        <end position="316"/>
    </location>
</feature>
<accession>A0A7H0LNL3</accession>
<evidence type="ECO:0000313" key="7">
    <source>
        <dbReference type="EMBL" id="QNQ11266.1"/>
    </source>
</evidence>
<evidence type="ECO:0000256" key="3">
    <source>
        <dbReference type="ARBA" id="ARBA00022692"/>
    </source>
</evidence>
<dbReference type="PANTHER" id="PTHR42770">
    <property type="entry name" value="AMINO ACID TRANSPORTER-RELATED"/>
    <property type="match status" value="1"/>
</dbReference>
<dbReference type="Gene3D" id="1.20.1740.10">
    <property type="entry name" value="Amino acid/polyamine transporter I"/>
    <property type="match status" value="1"/>
</dbReference>
<feature type="transmembrane region" description="Helical" evidence="6">
    <location>
        <begin position="198"/>
        <end position="220"/>
    </location>
</feature>
<keyword evidence="4 6" id="KW-1133">Transmembrane helix</keyword>
<feature type="transmembrane region" description="Helical" evidence="6">
    <location>
        <begin position="401"/>
        <end position="422"/>
    </location>
</feature>
<evidence type="ECO:0000256" key="6">
    <source>
        <dbReference type="SAM" id="Phobius"/>
    </source>
</evidence>
<proteinExistence type="predicted"/>
<sequence length="463" mass="48370">MLNDQLTPEPPSRLVRSLGVFGVLFLTLSVTTPASSVFVIIPGMLQVAGTGAIWALILAGIVCIATAFIYAELSSAWPVAGGEYVAVAHTLGPLAGFVMLGVNVFNNIFFVPVAALGISAVLSTIVPGLPQVPVAIAVVIGATFIAILRIRINAWMTGIFLLFEVLALIVVAVLGFHGAARSAAEFLTAPVMPSPAGLVPTTLTQIGLATSIAIFALNGYGSAVYFGEEMHDASRSISRAILAALVLTVLLEVLPVLGGLMGAGDLAAFLSADDPFGLLVAARGGDTLAGWVAIGVVIAIVNAVIAWVLACARFFYGTARDGSWGRPLDRWLTTLHPRFGSPWIGTLLIGAIGVACCFLSIQLLLILSGTGLIVIYAGICVAAIVGRRTGRTAHAHYRMPFYPVAPVLTLVALAGVAWASWIDVEEGGRAALIMTGVQIALSAGYYWFVLRRRGNWEVQIPSA</sequence>
<feature type="transmembrane region" description="Helical" evidence="6">
    <location>
        <begin position="159"/>
        <end position="178"/>
    </location>
</feature>
<feature type="transmembrane region" description="Helical" evidence="6">
    <location>
        <begin position="20"/>
        <end position="41"/>
    </location>
</feature>
<keyword evidence="8" id="KW-1185">Reference proteome</keyword>
<keyword evidence="2" id="KW-1003">Cell membrane</keyword>
<dbReference type="KEGG" id="spap:H3Z74_09010"/>
<organism evidence="7 8">
    <name type="scientific">Sphingomonas alpina</name>
    <dbReference type="NCBI Taxonomy" id="653931"/>
    <lineage>
        <taxon>Bacteria</taxon>
        <taxon>Pseudomonadati</taxon>
        <taxon>Pseudomonadota</taxon>
        <taxon>Alphaproteobacteria</taxon>
        <taxon>Sphingomonadales</taxon>
        <taxon>Sphingomonadaceae</taxon>
        <taxon>Sphingomonas</taxon>
    </lineage>
</organism>
<feature type="transmembrane region" description="Helical" evidence="6">
    <location>
        <begin position="132"/>
        <end position="152"/>
    </location>
</feature>
<dbReference type="GO" id="GO:0022857">
    <property type="term" value="F:transmembrane transporter activity"/>
    <property type="evidence" value="ECO:0007669"/>
    <property type="project" value="InterPro"/>
</dbReference>
<name>A0A7H0LNL3_9SPHN</name>
<dbReference type="AlphaFoldDB" id="A0A7H0LNL3"/>
<reference evidence="7 8" key="1">
    <citation type="submission" date="2020-09" db="EMBL/GenBank/DDBJ databases">
        <title>Sphingomonas sp., a new species isolated from pork steak.</title>
        <authorList>
            <person name="Heidler von Heilborn D."/>
        </authorList>
    </citation>
    <scope>NUCLEOTIDE SEQUENCE [LARGE SCALE GENOMIC DNA]</scope>
    <source>
        <strain evidence="8">S8-3T</strain>
    </source>
</reference>
<dbReference type="Proteomes" id="UP000516148">
    <property type="component" value="Chromosome"/>
</dbReference>
<feature type="transmembrane region" description="Helical" evidence="6">
    <location>
        <begin position="371"/>
        <end position="389"/>
    </location>
</feature>
<evidence type="ECO:0000256" key="2">
    <source>
        <dbReference type="ARBA" id="ARBA00022475"/>
    </source>
</evidence>
<dbReference type="Pfam" id="PF13520">
    <property type="entry name" value="AA_permease_2"/>
    <property type="match status" value="1"/>
</dbReference>
<dbReference type="EMBL" id="CP061038">
    <property type="protein sequence ID" value="QNQ11266.1"/>
    <property type="molecule type" value="Genomic_DNA"/>
</dbReference>
<keyword evidence="5 6" id="KW-0472">Membrane</keyword>
<feature type="transmembrane region" description="Helical" evidence="6">
    <location>
        <begin position="241"/>
        <end position="268"/>
    </location>
</feature>
<dbReference type="RefSeq" id="WP_187763549.1">
    <property type="nucleotide sequence ID" value="NZ_CP061038.1"/>
</dbReference>
<gene>
    <name evidence="7" type="ORF">H3Z74_09010</name>
</gene>
<evidence type="ECO:0000313" key="8">
    <source>
        <dbReference type="Proteomes" id="UP000516148"/>
    </source>
</evidence>
<dbReference type="PIRSF" id="PIRSF006060">
    <property type="entry name" value="AA_transporter"/>
    <property type="match status" value="1"/>
</dbReference>
<feature type="transmembrane region" description="Helical" evidence="6">
    <location>
        <begin position="53"/>
        <end position="71"/>
    </location>
</feature>
<dbReference type="InterPro" id="IPR050367">
    <property type="entry name" value="APC_superfamily"/>
</dbReference>
<feature type="transmembrane region" description="Helical" evidence="6">
    <location>
        <begin position="428"/>
        <end position="448"/>
    </location>
</feature>
<evidence type="ECO:0000256" key="1">
    <source>
        <dbReference type="ARBA" id="ARBA00004651"/>
    </source>
</evidence>
<dbReference type="PANTHER" id="PTHR42770:SF7">
    <property type="entry name" value="MEMBRANE PROTEIN"/>
    <property type="match status" value="1"/>
</dbReference>